<protein>
    <submittedName>
        <fullName evidence="3">LAFE_0B09538g1_1</fullName>
    </submittedName>
</protein>
<dbReference type="InterPro" id="IPR006683">
    <property type="entry name" value="Thioestr_dom"/>
</dbReference>
<dbReference type="Pfam" id="PF03061">
    <property type="entry name" value="4HBT"/>
    <property type="match status" value="1"/>
</dbReference>
<keyword evidence="4" id="KW-1185">Reference proteome</keyword>
<dbReference type="InterPro" id="IPR052061">
    <property type="entry name" value="PTE-AB_protein"/>
</dbReference>
<accession>A0A1G4M8G8</accession>
<evidence type="ECO:0000259" key="2">
    <source>
        <dbReference type="Pfam" id="PF03061"/>
    </source>
</evidence>
<dbReference type="Gene3D" id="3.10.129.10">
    <property type="entry name" value="Hotdog Thioesterase"/>
    <property type="match status" value="1"/>
</dbReference>
<dbReference type="SUPFAM" id="SSF54637">
    <property type="entry name" value="Thioesterase/thiol ester dehydrase-isomerase"/>
    <property type="match status" value="1"/>
</dbReference>
<organism evidence="3 4">
    <name type="scientific">Lachancea fermentati</name>
    <name type="common">Zygosaccharomyces fermentati</name>
    <dbReference type="NCBI Taxonomy" id="4955"/>
    <lineage>
        <taxon>Eukaryota</taxon>
        <taxon>Fungi</taxon>
        <taxon>Dikarya</taxon>
        <taxon>Ascomycota</taxon>
        <taxon>Saccharomycotina</taxon>
        <taxon>Saccharomycetes</taxon>
        <taxon>Saccharomycetales</taxon>
        <taxon>Saccharomycetaceae</taxon>
        <taxon>Lachancea</taxon>
    </lineage>
</organism>
<proteinExistence type="predicted"/>
<dbReference type="EMBL" id="LT598489">
    <property type="protein sequence ID" value="SCW00104.1"/>
    <property type="molecule type" value="Genomic_DNA"/>
</dbReference>
<dbReference type="OrthoDB" id="506431at2759"/>
<dbReference type="AlphaFoldDB" id="A0A1G4M8G8"/>
<evidence type="ECO:0000313" key="3">
    <source>
        <dbReference type="EMBL" id="SCW00104.1"/>
    </source>
</evidence>
<gene>
    <name evidence="3" type="ORF">LAFE_0B09538G</name>
</gene>
<evidence type="ECO:0000256" key="1">
    <source>
        <dbReference type="SAM" id="SignalP"/>
    </source>
</evidence>
<dbReference type="STRING" id="4955.A0A1G4M8G8"/>
<dbReference type="PANTHER" id="PTHR47260:SF4">
    <property type="entry name" value="MIOREX COMPLEX COMPONENT 3"/>
    <property type="match status" value="1"/>
</dbReference>
<evidence type="ECO:0000313" key="4">
    <source>
        <dbReference type="Proteomes" id="UP000190831"/>
    </source>
</evidence>
<dbReference type="PANTHER" id="PTHR47260">
    <property type="entry name" value="UPF0644 PROTEIN PB2B4.06"/>
    <property type="match status" value="1"/>
</dbReference>
<dbReference type="Proteomes" id="UP000190831">
    <property type="component" value="Chromosome B"/>
</dbReference>
<keyword evidence="1" id="KW-0732">Signal</keyword>
<feature type="chain" id="PRO_5009237240" evidence="1">
    <location>
        <begin position="17"/>
        <end position="239"/>
    </location>
</feature>
<sequence>MALRIATNWVLAPALGFTLGVCTFLEPWPPADDQGLGTITLKRPLAHQRLDILDQIHQHPEFRSLVANRHVARWHQSEKIPHAHRDYHVAQGLLYGPGHLEIDPLVFHDENTKELIVFYHLGPNLGNENNRVHKGVLALLLDEALCYCGFPSLPNKRGVTARLSIDYARDVPVDSTVVLRAHVHEASGRKCVIKGTLETLPAKRWWNPLGRETSTVLASATCILVEPKWFKYVTWFNAF</sequence>
<reference evidence="4" key="1">
    <citation type="submission" date="2016-03" db="EMBL/GenBank/DDBJ databases">
        <authorList>
            <person name="Devillers H."/>
        </authorList>
    </citation>
    <scope>NUCLEOTIDE SEQUENCE [LARGE SCALE GENOMIC DNA]</scope>
</reference>
<feature type="domain" description="Thioesterase" evidence="2">
    <location>
        <begin position="130"/>
        <end position="197"/>
    </location>
</feature>
<feature type="signal peptide" evidence="1">
    <location>
        <begin position="1"/>
        <end position="16"/>
    </location>
</feature>
<name>A0A1G4M8G8_LACFM</name>
<dbReference type="CDD" id="cd03443">
    <property type="entry name" value="PaaI_thioesterase"/>
    <property type="match status" value="1"/>
</dbReference>
<dbReference type="InterPro" id="IPR029069">
    <property type="entry name" value="HotDog_dom_sf"/>
</dbReference>
<dbReference type="OMA" id="GRKCIIT"/>